<feature type="region of interest" description="Disordered" evidence="6">
    <location>
        <begin position="253"/>
        <end position="280"/>
    </location>
</feature>
<proteinExistence type="predicted"/>
<evidence type="ECO:0000313" key="8">
    <source>
        <dbReference type="Proteomes" id="UP000095280"/>
    </source>
</evidence>
<accession>A0A1I8IRZ2</accession>
<dbReference type="PANTHER" id="PTHR15131:SF3">
    <property type="entry name" value="SNRNA-ACTIVATING PROTEIN COMPLEX SUBUNIT 1"/>
    <property type="match status" value="1"/>
</dbReference>
<dbReference type="PROSITE" id="PS50103">
    <property type="entry name" value="ZF_C3H1"/>
    <property type="match status" value="1"/>
</dbReference>
<dbReference type="SMART" id="SM00356">
    <property type="entry name" value="ZnF_C3H1"/>
    <property type="match status" value="1"/>
</dbReference>
<keyword evidence="8" id="KW-1185">Reference proteome</keyword>
<dbReference type="GO" id="GO:0008270">
    <property type="term" value="F:zinc ion binding"/>
    <property type="evidence" value="ECO:0007669"/>
    <property type="project" value="UniProtKB-KW"/>
</dbReference>
<dbReference type="SUPFAM" id="SSF90229">
    <property type="entry name" value="CCCH zinc finger"/>
    <property type="match status" value="1"/>
</dbReference>
<evidence type="ECO:0000256" key="1">
    <source>
        <dbReference type="ARBA" id="ARBA00022723"/>
    </source>
</evidence>
<evidence type="ECO:0000256" key="5">
    <source>
        <dbReference type="PROSITE-ProRule" id="PRU00723"/>
    </source>
</evidence>
<dbReference type="AlphaFoldDB" id="A0A1I8IRZ2"/>
<feature type="domain" description="C3H1-type" evidence="7">
    <location>
        <begin position="59"/>
        <end position="87"/>
    </location>
</feature>
<reference evidence="9" key="1">
    <citation type="submission" date="2016-11" db="UniProtKB">
        <authorList>
            <consortium name="WormBaseParasite"/>
        </authorList>
    </citation>
    <scope>IDENTIFICATION</scope>
</reference>
<protein>
    <submittedName>
        <fullName evidence="9">C3H1-type domain-containing protein</fullName>
    </submittedName>
</protein>
<dbReference type="PANTHER" id="PTHR15131">
    <property type="entry name" value="SMALL NUCLEAR RNA ACTIVATING COMPLEX, POLYPEPTIDE 1"/>
    <property type="match status" value="1"/>
</dbReference>
<evidence type="ECO:0000256" key="3">
    <source>
        <dbReference type="ARBA" id="ARBA00022771"/>
    </source>
</evidence>
<dbReference type="Pfam" id="PF09808">
    <property type="entry name" value="SNAPC1"/>
    <property type="match status" value="1"/>
</dbReference>
<feature type="compositionally biased region" description="Basic and acidic residues" evidence="6">
    <location>
        <begin position="254"/>
        <end position="266"/>
    </location>
</feature>
<dbReference type="GO" id="GO:0019185">
    <property type="term" value="C:snRNA-activating protein complex"/>
    <property type="evidence" value="ECO:0007669"/>
    <property type="project" value="TreeGrafter"/>
</dbReference>
<dbReference type="Pfam" id="PF00642">
    <property type="entry name" value="zf-CCCH"/>
    <property type="match status" value="1"/>
</dbReference>
<feature type="compositionally biased region" description="Low complexity" evidence="6">
    <location>
        <begin position="267"/>
        <end position="276"/>
    </location>
</feature>
<dbReference type="WBParaSite" id="maker-uti_cns_0015566-snap-gene-0.2-mRNA-1">
    <property type="protein sequence ID" value="maker-uti_cns_0015566-snap-gene-0.2-mRNA-1"/>
    <property type="gene ID" value="maker-uti_cns_0015566-snap-gene-0.2"/>
</dbReference>
<dbReference type="GO" id="GO:0042796">
    <property type="term" value="P:snRNA transcription by RNA polymerase III"/>
    <property type="evidence" value="ECO:0007669"/>
    <property type="project" value="TreeGrafter"/>
</dbReference>
<keyword evidence="4 5" id="KW-0862">Zinc</keyword>
<dbReference type="FunFam" id="4.10.1000.10:FF:000001">
    <property type="entry name" value="zinc finger CCCH domain-containing protein 15-like"/>
    <property type="match status" value="1"/>
</dbReference>
<organism evidence="8 9">
    <name type="scientific">Macrostomum lignano</name>
    <dbReference type="NCBI Taxonomy" id="282301"/>
    <lineage>
        <taxon>Eukaryota</taxon>
        <taxon>Metazoa</taxon>
        <taxon>Spiralia</taxon>
        <taxon>Lophotrochozoa</taxon>
        <taxon>Platyhelminthes</taxon>
        <taxon>Rhabditophora</taxon>
        <taxon>Macrostomorpha</taxon>
        <taxon>Macrostomida</taxon>
        <taxon>Macrostomidae</taxon>
        <taxon>Macrostomum</taxon>
    </lineage>
</organism>
<evidence type="ECO:0000259" key="7">
    <source>
        <dbReference type="PROSITE" id="PS50103"/>
    </source>
</evidence>
<evidence type="ECO:0000313" key="9">
    <source>
        <dbReference type="WBParaSite" id="maker-uti_cns_0015566-snap-gene-0.2-mRNA-1"/>
    </source>
</evidence>
<sequence length="494" mass="54875">MSSCSSSSGLTAYGELRLSEEQASVITDEDTFCLIDRLVSDLLLEEQEGSRRRDLDTEKYKTELCLNYSESGSCPYGPKCRFAHGKSELRSVVRHPLYRTVPCLAFSSGHCRLDFQVDLKVEGSGVERPQAGCSWRRLSVAKRFPSGNSRSPLGQPRCLRLLERLERSGSCHAGLRSMKIAGVVNTRMCFTNGKRFLASSYLRAVKKFGSALAMASADADPTGGSSDPDYAAASTDSSIDEDDLITAASRMRRHATDKQAVRERVDQSLQQEQQQQHPAAGLQEDIDSFLRAFSEAGVARFAAFGALFTQRGMAELCRGRGSVEELLDFSQCLFHLLALYSQPPYSTLLRIGALYLMYAYYVQLAPMVNTLIRLSLSQWQRLSELRQQLCQEGHCDALYCLRYLQLRGAFQLCAQPLPCYPSAPPPLCSAAEEARRRLAGDREPLRCLLGEERLETMRALLAQYVALKTPLAADAPALRVVDELATERVERACD</sequence>
<dbReference type="Proteomes" id="UP000095280">
    <property type="component" value="Unplaced"/>
</dbReference>
<dbReference type="Gene3D" id="4.10.1000.10">
    <property type="entry name" value="Zinc finger, CCCH-type"/>
    <property type="match status" value="1"/>
</dbReference>
<dbReference type="GO" id="GO:0042795">
    <property type="term" value="P:snRNA transcription by RNA polymerase II"/>
    <property type="evidence" value="ECO:0007669"/>
    <property type="project" value="TreeGrafter"/>
</dbReference>
<keyword evidence="3 5" id="KW-0863">Zinc-finger</keyword>
<evidence type="ECO:0000256" key="2">
    <source>
        <dbReference type="ARBA" id="ARBA00022737"/>
    </source>
</evidence>
<feature type="region of interest" description="Disordered" evidence="6">
    <location>
        <begin position="216"/>
        <end position="237"/>
    </location>
</feature>
<evidence type="ECO:0000256" key="6">
    <source>
        <dbReference type="SAM" id="MobiDB-lite"/>
    </source>
</evidence>
<dbReference type="InterPro" id="IPR000571">
    <property type="entry name" value="Znf_CCCH"/>
</dbReference>
<keyword evidence="2" id="KW-0677">Repeat</keyword>
<name>A0A1I8IRZ2_9PLAT</name>
<dbReference type="InterPro" id="IPR036855">
    <property type="entry name" value="Znf_CCCH_sf"/>
</dbReference>
<dbReference type="InterPro" id="IPR019188">
    <property type="entry name" value="SNAPC1"/>
</dbReference>
<evidence type="ECO:0000256" key="4">
    <source>
        <dbReference type="ARBA" id="ARBA00022833"/>
    </source>
</evidence>
<keyword evidence="1 5" id="KW-0479">Metal-binding</keyword>
<feature type="zinc finger region" description="C3H1-type" evidence="5">
    <location>
        <begin position="59"/>
        <end position="87"/>
    </location>
</feature>
<dbReference type="GO" id="GO:0043565">
    <property type="term" value="F:sequence-specific DNA binding"/>
    <property type="evidence" value="ECO:0007669"/>
    <property type="project" value="TreeGrafter"/>
</dbReference>